<dbReference type="Proteomes" id="UP000566819">
    <property type="component" value="Unassembled WGS sequence"/>
</dbReference>
<dbReference type="PROSITE" id="PS50263">
    <property type="entry name" value="CN_HYDROLASE"/>
    <property type="match status" value="1"/>
</dbReference>
<dbReference type="InterPro" id="IPR036526">
    <property type="entry name" value="C-N_Hydrolase_sf"/>
</dbReference>
<comment type="caution">
    <text evidence="3">The sequence shown here is derived from an EMBL/GenBank/DDBJ whole genome shotgun (WGS) entry which is preliminary data.</text>
</comment>
<feature type="domain" description="CN hydrolase" evidence="2">
    <location>
        <begin position="5"/>
        <end position="257"/>
    </location>
</feature>
<gene>
    <name evidence="3" type="ORF">G7Y89_g1469</name>
</gene>
<dbReference type="Gene3D" id="3.60.110.10">
    <property type="entry name" value="Carbon-nitrogen hydrolase"/>
    <property type="match status" value="1"/>
</dbReference>
<dbReference type="InterPro" id="IPR003010">
    <property type="entry name" value="C-N_Hydrolase"/>
</dbReference>
<dbReference type="PANTHER" id="PTHR23088:SF27">
    <property type="entry name" value="DEAMINATED GLUTATHIONE AMIDASE"/>
    <property type="match status" value="1"/>
</dbReference>
<evidence type="ECO:0000313" key="4">
    <source>
        <dbReference type="Proteomes" id="UP000566819"/>
    </source>
</evidence>
<dbReference type="AlphaFoldDB" id="A0A8H4RWB4"/>
<dbReference type="CDD" id="cd07572">
    <property type="entry name" value="nit"/>
    <property type="match status" value="1"/>
</dbReference>
<name>A0A8H4RWB4_9HELO</name>
<keyword evidence="4" id="KW-1185">Reference proteome</keyword>
<keyword evidence="1" id="KW-0378">Hydrolase</keyword>
<evidence type="ECO:0000259" key="2">
    <source>
        <dbReference type="PROSITE" id="PS50263"/>
    </source>
</evidence>
<dbReference type="Pfam" id="PF00795">
    <property type="entry name" value="CN_hydrolase"/>
    <property type="match status" value="1"/>
</dbReference>
<dbReference type="OrthoDB" id="10250282at2759"/>
<reference evidence="3 4" key="1">
    <citation type="submission" date="2020-03" db="EMBL/GenBank/DDBJ databases">
        <title>Draft Genome Sequence of Cudoniella acicularis.</title>
        <authorList>
            <person name="Buettner E."/>
            <person name="Kellner H."/>
        </authorList>
    </citation>
    <scope>NUCLEOTIDE SEQUENCE [LARGE SCALE GENOMIC DNA]</scope>
    <source>
        <strain evidence="3 4">DSM 108380</strain>
    </source>
</reference>
<organism evidence="3 4">
    <name type="scientific">Cudoniella acicularis</name>
    <dbReference type="NCBI Taxonomy" id="354080"/>
    <lineage>
        <taxon>Eukaryota</taxon>
        <taxon>Fungi</taxon>
        <taxon>Dikarya</taxon>
        <taxon>Ascomycota</taxon>
        <taxon>Pezizomycotina</taxon>
        <taxon>Leotiomycetes</taxon>
        <taxon>Helotiales</taxon>
        <taxon>Tricladiaceae</taxon>
        <taxon>Cudoniella</taxon>
    </lineage>
</organism>
<evidence type="ECO:0000256" key="1">
    <source>
        <dbReference type="ARBA" id="ARBA00022801"/>
    </source>
</evidence>
<dbReference type="InterPro" id="IPR045254">
    <property type="entry name" value="Nit1/2_C-N_Hydrolase"/>
</dbReference>
<dbReference type="EMBL" id="JAAMPI010000057">
    <property type="protein sequence ID" value="KAF4636616.1"/>
    <property type="molecule type" value="Genomic_DNA"/>
</dbReference>
<dbReference type="SUPFAM" id="SSF56317">
    <property type="entry name" value="Carbon-nitrogen hydrolase"/>
    <property type="match status" value="1"/>
</dbReference>
<accession>A0A8H4RWB4</accession>
<dbReference type="PANTHER" id="PTHR23088">
    <property type="entry name" value="NITRILASE-RELATED"/>
    <property type="match status" value="1"/>
</dbReference>
<dbReference type="GO" id="GO:0016811">
    <property type="term" value="F:hydrolase activity, acting on carbon-nitrogen (but not peptide) bonds, in linear amides"/>
    <property type="evidence" value="ECO:0007669"/>
    <property type="project" value="InterPro"/>
</dbReference>
<proteinExistence type="predicted"/>
<evidence type="ECO:0000313" key="3">
    <source>
        <dbReference type="EMBL" id="KAF4636616.1"/>
    </source>
</evidence>
<protein>
    <recommendedName>
        <fullName evidence="2">CN hydrolase domain-containing protein</fullName>
    </recommendedName>
</protein>
<sequence>MGGQTIVAVGQMCSTSEMKHNLAQAQVLVKKAAAAGAKALFLPEASDYISHSPEETISLVRSVQESTYVQGLQAEAKKFNIAINAGIHEPGDENSGKIKNTSIWISENGEIIQRYQKLHLFDMDLKNGPRARESDTFEEGMSILPPFHTPVGLVGLLVCFDLRFPEVPLSLKRQGAQIIAYPSAFTVPTGKAHWEILLRARAIETQSYVIAAAQVGQHNENRTTYGHSIIISPWGDILAELEGTFNGPEIATAVIDLSLVKGIRKQVPLRRRTDVYPEL</sequence>